<evidence type="ECO:0000313" key="1">
    <source>
        <dbReference type="EMBL" id="KAK4768493.1"/>
    </source>
</evidence>
<dbReference type="AlphaFoldDB" id="A0AAN7KG27"/>
<dbReference type="PANTHER" id="PTHR36893:SF1">
    <property type="entry name" value="BULB-TYPE LECTIN DOMAIN-CONTAINING PROTEIN"/>
    <property type="match status" value="1"/>
</dbReference>
<comment type="caution">
    <text evidence="1">The sequence shown here is derived from an EMBL/GenBank/DDBJ whole genome shotgun (WGS) entry which is preliminary data.</text>
</comment>
<dbReference type="PANTHER" id="PTHR36893">
    <property type="entry name" value="OS01G0275950 PROTEIN"/>
    <property type="match status" value="1"/>
</dbReference>
<dbReference type="EMBL" id="JAXIOK010000006">
    <property type="protein sequence ID" value="KAK4768493.1"/>
    <property type="molecule type" value="Genomic_DNA"/>
</dbReference>
<reference evidence="1 2" key="1">
    <citation type="journal article" date="2023" name="Hortic Res">
        <title>Pangenome of water caltrop reveals structural variations and asymmetric subgenome divergence after allopolyploidization.</title>
        <authorList>
            <person name="Zhang X."/>
            <person name="Chen Y."/>
            <person name="Wang L."/>
            <person name="Yuan Y."/>
            <person name="Fang M."/>
            <person name="Shi L."/>
            <person name="Lu R."/>
            <person name="Comes H.P."/>
            <person name="Ma Y."/>
            <person name="Chen Y."/>
            <person name="Huang G."/>
            <person name="Zhou Y."/>
            <person name="Zheng Z."/>
            <person name="Qiu Y."/>
        </authorList>
    </citation>
    <scope>NUCLEOTIDE SEQUENCE [LARGE SCALE GENOMIC DNA]</scope>
    <source>
        <tissue evidence="1">Roots</tissue>
    </source>
</reference>
<accession>A0AAN7KG27</accession>
<gene>
    <name evidence="1" type="ORF">SAY87_003634</name>
</gene>
<protein>
    <submittedName>
        <fullName evidence="1">Uncharacterized protein</fullName>
    </submittedName>
</protein>
<evidence type="ECO:0000313" key="2">
    <source>
        <dbReference type="Proteomes" id="UP001345219"/>
    </source>
</evidence>
<sequence>MSMKIVSIVDQEQFKRNIMFVVGRNKRFYQYNKVTELWHEHSQSNHLVLSRSPGTAMPPSMASLASSLFMLFEDG</sequence>
<name>A0AAN7KG27_9MYRT</name>
<organism evidence="1 2">
    <name type="scientific">Trapa incisa</name>
    <dbReference type="NCBI Taxonomy" id="236973"/>
    <lineage>
        <taxon>Eukaryota</taxon>
        <taxon>Viridiplantae</taxon>
        <taxon>Streptophyta</taxon>
        <taxon>Embryophyta</taxon>
        <taxon>Tracheophyta</taxon>
        <taxon>Spermatophyta</taxon>
        <taxon>Magnoliopsida</taxon>
        <taxon>eudicotyledons</taxon>
        <taxon>Gunneridae</taxon>
        <taxon>Pentapetalae</taxon>
        <taxon>rosids</taxon>
        <taxon>malvids</taxon>
        <taxon>Myrtales</taxon>
        <taxon>Lythraceae</taxon>
        <taxon>Trapa</taxon>
    </lineage>
</organism>
<dbReference type="Proteomes" id="UP001345219">
    <property type="component" value="Chromosome 3"/>
</dbReference>
<proteinExistence type="predicted"/>
<keyword evidence="2" id="KW-1185">Reference proteome</keyword>